<protein>
    <submittedName>
        <fullName evidence="1">Uncharacterized protein</fullName>
    </submittedName>
</protein>
<comment type="caution">
    <text evidence="1">The sequence shown here is derived from an EMBL/GenBank/DDBJ whole genome shotgun (WGS) entry which is preliminary data.</text>
</comment>
<gene>
    <name evidence="1" type="ORF">HaLaN_31153</name>
</gene>
<name>A0A6A0AJH2_HAELA</name>
<organism evidence="1 2">
    <name type="scientific">Haematococcus lacustris</name>
    <name type="common">Green alga</name>
    <name type="synonym">Haematococcus pluvialis</name>
    <dbReference type="NCBI Taxonomy" id="44745"/>
    <lineage>
        <taxon>Eukaryota</taxon>
        <taxon>Viridiplantae</taxon>
        <taxon>Chlorophyta</taxon>
        <taxon>core chlorophytes</taxon>
        <taxon>Chlorophyceae</taxon>
        <taxon>CS clade</taxon>
        <taxon>Chlamydomonadales</taxon>
        <taxon>Haematococcaceae</taxon>
        <taxon>Haematococcus</taxon>
    </lineage>
</organism>
<evidence type="ECO:0000313" key="1">
    <source>
        <dbReference type="EMBL" id="GFH32007.1"/>
    </source>
</evidence>
<evidence type="ECO:0000313" key="2">
    <source>
        <dbReference type="Proteomes" id="UP000485058"/>
    </source>
</evidence>
<keyword evidence="2" id="KW-1185">Reference proteome</keyword>
<dbReference type="AlphaFoldDB" id="A0A6A0AJH2"/>
<reference evidence="1 2" key="1">
    <citation type="submission" date="2020-02" db="EMBL/GenBank/DDBJ databases">
        <title>Draft genome sequence of Haematococcus lacustris strain NIES-144.</title>
        <authorList>
            <person name="Morimoto D."/>
            <person name="Nakagawa S."/>
            <person name="Yoshida T."/>
            <person name="Sawayama S."/>
        </authorList>
    </citation>
    <scope>NUCLEOTIDE SEQUENCE [LARGE SCALE GENOMIC DNA]</scope>
    <source>
        <strain evidence="1 2">NIES-144</strain>
    </source>
</reference>
<dbReference type="Proteomes" id="UP000485058">
    <property type="component" value="Unassembled WGS sequence"/>
</dbReference>
<accession>A0A6A0AJH2</accession>
<proteinExistence type="predicted"/>
<dbReference type="EMBL" id="BLLF01006153">
    <property type="protein sequence ID" value="GFH32007.1"/>
    <property type="molecule type" value="Genomic_DNA"/>
</dbReference>
<sequence length="108" mass="11447">MFIFGQALSTAESELGTPDSSNQALLAKLQELGSIDLRGDANTIGAHSMQLAVSMQQHFANPGGHPHGQGSSSWTAGCARASQLTSHAIKYKISWSKCALDLPYNCDL</sequence>